<evidence type="ECO:0000313" key="6">
    <source>
        <dbReference type="Proteomes" id="UP000515129"/>
    </source>
</evidence>
<dbReference type="PANTHER" id="PTHR12011:SF454">
    <property type="entry name" value="ADHESION G-PROTEIN COUPLED RECEPTOR G5-LIKE"/>
    <property type="match status" value="1"/>
</dbReference>
<evidence type="ECO:0000256" key="3">
    <source>
        <dbReference type="ARBA" id="ARBA00022989"/>
    </source>
</evidence>
<dbReference type="GO" id="GO:0007189">
    <property type="term" value="P:adenylate cyclase-activating G protein-coupled receptor signaling pathway"/>
    <property type="evidence" value="ECO:0007669"/>
    <property type="project" value="TreeGrafter"/>
</dbReference>
<dbReference type="GO" id="GO:0005886">
    <property type="term" value="C:plasma membrane"/>
    <property type="evidence" value="ECO:0007669"/>
    <property type="project" value="TreeGrafter"/>
</dbReference>
<proteinExistence type="predicted"/>
<keyword evidence="4 5" id="KW-0472">Membrane</keyword>
<dbReference type="RefSeq" id="XP_026072628.1">
    <property type="nucleotide sequence ID" value="XM_026216843.1"/>
</dbReference>
<dbReference type="GO" id="GO:0004930">
    <property type="term" value="F:G protein-coupled receptor activity"/>
    <property type="evidence" value="ECO:0007669"/>
    <property type="project" value="InterPro"/>
</dbReference>
<name>A0A6P6KK31_CARAU</name>
<dbReference type="GeneID" id="113052397"/>
<comment type="subcellular location">
    <subcellularLocation>
        <location evidence="1">Membrane</location>
        <topology evidence="1">Multi-pass membrane protein</topology>
    </subcellularLocation>
</comment>
<evidence type="ECO:0000313" key="7">
    <source>
        <dbReference type="RefSeq" id="XP_026072628.1"/>
    </source>
</evidence>
<dbReference type="Proteomes" id="UP000515129">
    <property type="component" value="Chromosome 32"/>
</dbReference>
<dbReference type="KEGG" id="caua:113052397"/>
<sequence length="111" mass="12303">MVKLSLIGWGVPAVLVGSLLSVQQLTHTFYGARNVTLLNSKATNPVCWITEPLILYGVNLSYFTIIFVFNTVVLITVSRQIFKLKKLDNKNKKIPVKDTSTVLGLMCLYAG</sequence>
<evidence type="ECO:0000256" key="5">
    <source>
        <dbReference type="SAM" id="Phobius"/>
    </source>
</evidence>
<evidence type="ECO:0000256" key="1">
    <source>
        <dbReference type="ARBA" id="ARBA00004141"/>
    </source>
</evidence>
<dbReference type="Gene3D" id="1.20.1070.10">
    <property type="entry name" value="Rhodopsin 7-helix transmembrane proteins"/>
    <property type="match status" value="1"/>
</dbReference>
<feature type="transmembrane region" description="Helical" evidence="5">
    <location>
        <begin position="53"/>
        <end position="77"/>
    </location>
</feature>
<dbReference type="InterPro" id="IPR000832">
    <property type="entry name" value="GPCR_2_secretin-like"/>
</dbReference>
<organism evidence="6 7">
    <name type="scientific">Carassius auratus</name>
    <name type="common">Goldfish</name>
    <dbReference type="NCBI Taxonomy" id="7957"/>
    <lineage>
        <taxon>Eukaryota</taxon>
        <taxon>Metazoa</taxon>
        <taxon>Chordata</taxon>
        <taxon>Craniata</taxon>
        <taxon>Vertebrata</taxon>
        <taxon>Euteleostomi</taxon>
        <taxon>Actinopterygii</taxon>
        <taxon>Neopterygii</taxon>
        <taxon>Teleostei</taxon>
        <taxon>Ostariophysi</taxon>
        <taxon>Cypriniformes</taxon>
        <taxon>Cyprinidae</taxon>
        <taxon>Cyprininae</taxon>
        <taxon>Carassius</taxon>
    </lineage>
</organism>
<keyword evidence="2 5" id="KW-0812">Transmembrane</keyword>
<accession>A0A6P6KK31</accession>
<evidence type="ECO:0000256" key="4">
    <source>
        <dbReference type="ARBA" id="ARBA00023136"/>
    </source>
</evidence>
<gene>
    <name evidence="7" type="primary">LOC113052397</name>
</gene>
<dbReference type="Pfam" id="PF00002">
    <property type="entry name" value="7tm_2"/>
    <property type="match status" value="1"/>
</dbReference>
<evidence type="ECO:0000256" key="2">
    <source>
        <dbReference type="ARBA" id="ARBA00022692"/>
    </source>
</evidence>
<dbReference type="AlphaFoldDB" id="A0A6P6KK31"/>
<dbReference type="PANTHER" id="PTHR12011">
    <property type="entry name" value="ADHESION G-PROTEIN COUPLED RECEPTOR"/>
    <property type="match status" value="1"/>
</dbReference>
<reference evidence="7" key="1">
    <citation type="submission" date="2025-08" db="UniProtKB">
        <authorList>
            <consortium name="RefSeq"/>
        </authorList>
    </citation>
    <scope>IDENTIFICATION</scope>
    <source>
        <strain evidence="7">Wakin</strain>
        <tissue evidence="7">Muscle</tissue>
    </source>
</reference>
<keyword evidence="3 5" id="KW-1133">Transmembrane helix</keyword>
<keyword evidence="6" id="KW-1185">Reference proteome</keyword>
<dbReference type="OrthoDB" id="283575at2759"/>
<protein>
    <submittedName>
        <fullName evidence="7">Adhesion G-protein coupled receptor G1-like</fullName>
    </submittedName>
</protein>